<dbReference type="EMBL" id="BGPR01002496">
    <property type="protein sequence ID" value="GBM74422.1"/>
    <property type="molecule type" value="Genomic_DNA"/>
</dbReference>
<dbReference type="GO" id="GO:0031146">
    <property type="term" value="P:SCF-dependent proteasomal ubiquitin-dependent protein catabolic process"/>
    <property type="evidence" value="ECO:0007669"/>
    <property type="project" value="TreeGrafter"/>
</dbReference>
<reference evidence="1 2" key="1">
    <citation type="journal article" date="2019" name="Sci. Rep.">
        <title>Orb-weaving spider Araneus ventricosus genome elucidates the spidroin gene catalogue.</title>
        <authorList>
            <person name="Kono N."/>
            <person name="Nakamura H."/>
            <person name="Ohtoshi R."/>
            <person name="Moran D.A.P."/>
            <person name="Shinohara A."/>
            <person name="Yoshida Y."/>
            <person name="Fujiwara M."/>
            <person name="Mori M."/>
            <person name="Tomita M."/>
            <person name="Arakawa K."/>
        </authorList>
    </citation>
    <scope>NUCLEOTIDE SEQUENCE [LARGE SCALE GENOMIC DNA]</scope>
</reference>
<organism evidence="1 2">
    <name type="scientific">Araneus ventricosus</name>
    <name type="common">Orbweaver spider</name>
    <name type="synonym">Epeira ventricosa</name>
    <dbReference type="NCBI Taxonomy" id="182803"/>
    <lineage>
        <taxon>Eukaryota</taxon>
        <taxon>Metazoa</taxon>
        <taxon>Ecdysozoa</taxon>
        <taxon>Arthropoda</taxon>
        <taxon>Chelicerata</taxon>
        <taxon>Arachnida</taxon>
        <taxon>Araneae</taxon>
        <taxon>Araneomorphae</taxon>
        <taxon>Entelegynae</taxon>
        <taxon>Araneoidea</taxon>
        <taxon>Araneidae</taxon>
        <taxon>Araneus</taxon>
    </lineage>
</organism>
<name>A0A4Y2IAH7_ARAVE</name>
<sequence>MSDLSLYKSCLRKIATNLRDGIYKSCHENPFSVMPSKIVYDLMSAALDYQCENGFRANDLEQLLTSGKLRELKISYMSEKDLITILQAISQVLNFLKSGCQNLEILYLPWFMQCYKAWLRSEVSVARTRSEVFAARLRSEISEALGNLLANTPNLKDLHSGFSFDLKALRNCQELRRLRLHFEPQQHWYEFLPKEKDRFQTHKCLEFFTVCQYEAIFPNAPYDDVVIILRHCPKLTSLGFIESSGALSQLHRMGISASELKLRHCYWREEEGDGAENPSQPPDHGLHLVGEAVQNHPTIEELDFHRCCLRSIPCLANLRNLVYLNITFAANISGDAFNDTLQAIGPQLKHLSFHTASPMDLSLLLQNCHNMESLKITGDKFTGFANPAVSLPNLQRLALNYMRDNGRRVFRLLSDCNKLTELFLLDASYFDDETLHHFLEMNSLSNLQVAFLPRCGLTDQGFRELLLNAPQMERVRISSSGFGFRHLNHFGTVISETNHKALCNKGPPYATDEFFTKRRQHD</sequence>
<accession>A0A4Y2IAH7</accession>
<dbReference type="OrthoDB" id="6478541at2759"/>
<gene>
    <name evidence="1" type="ORF">AVEN_39215_1</name>
</gene>
<evidence type="ECO:0000313" key="1">
    <source>
        <dbReference type="EMBL" id="GBM74422.1"/>
    </source>
</evidence>
<dbReference type="Proteomes" id="UP000499080">
    <property type="component" value="Unassembled WGS sequence"/>
</dbReference>
<comment type="caution">
    <text evidence="1">The sequence shown here is derived from an EMBL/GenBank/DDBJ whole genome shotgun (WGS) entry which is preliminary data.</text>
</comment>
<keyword evidence="2" id="KW-1185">Reference proteome</keyword>
<dbReference type="AlphaFoldDB" id="A0A4Y2IAH7"/>
<dbReference type="Gene3D" id="3.80.10.10">
    <property type="entry name" value="Ribonuclease Inhibitor"/>
    <property type="match status" value="1"/>
</dbReference>
<evidence type="ECO:0000313" key="2">
    <source>
        <dbReference type="Proteomes" id="UP000499080"/>
    </source>
</evidence>
<dbReference type="InterPro" id="IPR032675">
    <property type="entry name" value="LRR_dom_sf"/>
</dbReference>
<dbReference type="GO" id="GO:0019005">
    <property type="term" value="C:SCF ubiquitin ligase complex"/>
    <property type="evidence" value="ECO:0007669"/>
    <property type="project" value="TreeGrafter"/>
</dbReference>
<protein>
    <submittedName>
        <fullName evidence="1">Uncharacterized protein</fullName>
    </submittedName>
</protein>
<dbReference type="PANTHER" id="PTHR13318">
    <property type="entry name" value="PARTNER OF PAIRED, ISOFORM B-RELATED"/>
    <property type="match status" value="1"/>
</dbReference>
<proteinExistence type="predicted"/>
<dbReference type="SUPFAM" id="SSF52047">
    <property type="entry name" value="RNI-like"/>
    <property type="match status" value="1"/>
</dbReference>